<organism evidence="1 2">
    <name type="scientific">Marseilla massiliensis</name>
    <dbReference type="NCBI Taxonomy" id="1841864"/>
    <lineage>
        <taxon>Bacteria</taxon>
        <taxon>Pseudomonadati</taxon>
        <taxon>Bacteroidota</taxon>
        <taxon>Bacteroidia</taxon>
        <taxon>Bacteroidales</taxon>
        <taxon>Prevotellaceae</taxon>
        <taxon>Marseilla</taxon>
    </lineage>
</organism>
<evidence type="ECO:0000313" key="2">
    <source>
        <dbReference type="Proteomes" id="UP000706891"/>
    </source>
</evidence>
<name>A0A938WR24_9BACT</name>
<dbReference type="Proteomes" id="UP000706891">
    <property type="component" value="Unassembled WGS sequence"/>
</dbReference>
<reference evidence="1" key="1">
    <citation type="submission" date="2020-08" db="EMBL/GenBank/DDBJ databases">
        <authorList>
            <person name="Cejkova D."/>
            <person name="Kubasova T."/>
            <person name="Jahodarova E."/>
            <person name="Rychlik I."/>
        </authorList>
    </citation>
    <scope>NUCLEOTIDE SEQUENCE</scope>
    <source>
        <strain evidence="1">An824</strain>
    </source>
</reference>
<protein>
    <submittedName>
        <fullName evidence="1">Uncharacterized protein</fullName>
    </submittedName>
</protein>
<proteinExistence type="predicted"/>
<dbReference type="RefSeq" id="WP_205104403.1">
    <property type="nucleotide sequence ID" value="NZ_JACJJG010000028.1"/>
</dbReference>
<dbReference type="AlphaFoldDB" id="A0A938WR24"/>
<sequence length="74" mass="8506">MVRSWRKITIRVGYELKTVQQLNALGIKYKIPISNVIVNGVESTLLSKNGFAWAFIDDKEKQAILKLPYIENIK</sequence>
<comment type="caution">
    <text evidence="1">The sequence shown here is derived from an EMBL/GenBank/DDBJ whole genome shotgun (WGS) entry which is preliminary data.</text>
</comment>
<gene>
    <name evidence="1" type="ORF">H6A34_06940</name>
</gene>
<reference evidence="1" key="2">
    <citation type="journal article" date="2021" name="Sci. Rep.">
        <title>The distribution of antibiotic resistance genes in chicken gut microbiota commensals.</title>
        <authorList>
            <person name="Juricova H."/>
            <person name="Matiasovicova J."/>
            <person name="Kubasova T."/>
            <person name="Cejkova D."/>
            <person name="Rychlik I."/>
        </authorList>
    </citation>
    <scope>NUCLEOTIDE SEQUENCE</scope>
    <source>
        <strain evidence="1">An824</strain>
    </source>
</reference>
<evidence type="ECO:0000313" key="1">
    <source>
        <dbReference type="EMBL" id="MBM6673607.1"/>
    </source>
</evidence>
<accession>A0A938WR24</accession>
<dbReference type="EMBL" id="JACJJG010000028">
    <property type="protein sequence ID" value="MBM6673607.1"/>
    <property type="molecule type" value="Genomic_DNA"/>
</dbReference>
<keyword evidence="2" id="KW-1185">Reference proteome</keyword>